<accession>A0ABX5KSL0</accession>
<feature type="transmembrane region" description="Helical" evidence="1">
    <location>
        <begin position="321"/>
        <end position="343"/>
    </location>
</feature>
<dbReference type="PANTHER" id="PTHR30012:SF0">
    <property type="entry name" value="TYPE II SECRETION SYSTEM PROTEIN F-RELATED"/>
    <property type="match status" value="1"/>
</dbReference>
<name>A0ABX5KSL0_9BURK</name>
<sequence>MNPVMLGLAKFSFRGRRQAFYADLAEALGDNANLAEYLEETRDQLARRRDVETGLFDLWLSRLDNQSFPQAIVGTVPRMDIMILGAADAAGNLTKGLRFLAMTVAIASRMKGALVGALTMPAFLGLMLVAYILVFGFVMEPMLESIAPPANWPFIGRVVYHMSVALRDYGVVVGAVVLAIFFLVAWLMPRWSGRTRARVDNIFPVYSIYRGYSGSIFLVALASLMQSDVGLAESLAELRREAMPWLRWHIDEIAHRLDGEADEPAKAFATGVFSQANTDRVESFGRRSNFEDAISKVGIGTVDKLVEQVTAIARVLNVASLMAVAVTLVLLLAGAGSVLFYAADHASAAASALRH</sequence>
<gene>
    <name evidence="2" type="ORF">C7402_103407</name>
</gene>
<dbReference type="EMBL" id="QEOB01000003">
    <property type="protein sequence ID" value="PVX85829.1"/>
    <property type="molecule type" value="Genomic_DNA"/>
</dbReference>
<evidence type="ECO:0000313" key="2">
    <source>
        <dbReference type="EMBL" id="PVX85829.1"/>
    </source>
</evidence>
<evidence type="ECO:0000256" key="1">
    <source>
        <dbReference type="SAM" id="Phobius"/>
    </source>
</evidence>
<keyword evidence="1" id="KW-1133">Transmembrane helix</keyword>
<evidence type="ECO:0000313" key="3">
    <source>
        <dbReference type="Proteomes" id="UP000245712"/>
    </source>
</evidence>
<protein>
    <submittedName>
        <fullName evidence="2">Type II secretory pathway component PulF</fullName>
    </submittedName>
</protein>
<feature type="transmembrane region" description="Helical" evidence="1">
    <location>
        <begin position="112"/>
        <end position="139"/>
    </location>
</feature>
<dbReference type="InterPro" id="IPR003004">
    <property type="entry name" value="GspF/PilC"/>
</dbReference>
<keyword evidence="1" id="KW-0812">Transmembrane</keyword>
<dbReference type="PANTHER" id="PTHR30012">
    <property type="entry name" value="GENERAL SECRETION PATHWAY PROTEIN"/>
    <property type="match status" value="1"/>
</dbReference>
<keyword evidence="3" id="KW-1185">Reference proteome</keyword>
<comment type="caution">
    <text evidence="2">The sequence shown here is derived from an EMBL/GenBank/DDBJ whole genome shotgun (WGS) entry which is preliminary data.</text>
</comment>
<dbReference type="Gene3D" id="1.20.81.30">
    <property type="entry name" value="Type II secretion system (T2SS), domain F"/>
    <property type="match status" value="1"/>
</dbReference>
<feature type="transmembrane region" description="Helical" evidence="1">
    <location>
        <begin position="169"/>
        <end position="188"/>
    </location>
</feature>
<dbReference type="Proteomes" id="UP000245712">
    <property type="component" value="Unassembled WGS sequence"/>
</dbReference>
<reference evidence="2 3" key="1">
    <citation type="submission" date="2018-05" db="EMBL/GenBank/DDBJ databases">
        <title>Genomic Encyclopedia of Type Strains, Phase IV (KMG-V): Genome sequencing to study the core and pangenomes of soil and plant-associated prokaryotes.</title>
        <authorList>
            <person name="Whitman W."/>
        </authorList>
    </citation>
    <scope>NUCLEOTIDE SEQUENCE [LARGE SCALE GENOMIC DNA]</scope>
    <source>
        <strain evidence="2 3">SCZa-39</strain>
    </source>
</reference>
<dbReference type="RefSeq" id="WP_133254442.1">
    <property type="nucleotide sequence ID" value="NZ_QEOB01000003.1"/>
</dbReference>
<keyword evidence="1" id="KW-0472">Membrane</keyword>
<organism evidence="2 3">
    <name type="scientific">Paraburkholderia unamae</name>
    <dbReference type="NCBI Taxonomy" id="219649"/>
    <lineage>
        <taxon>Bacteria</taxon>
        <taxon>Pseudomonadati</taxon>
        <taxon>Pseudomonadota</taxon>
        <taxon>Betaproteobacteria</taxon>
        <taxon>Burkholderiales</taxon>
        <taxon>Burkholderiaceae</taxon>
        <taxon>Paraburkholderia</taxon>
    </lineage>
</organism>
<dbReference type="InterPro" id="IPR042094">
    <property type="entry name" value="T2SS_GspF_sf"/>
</dbReference>
<proteinExistence type="predicted"/>